<evidence type="ECO:0000313" key="5">
    <source>
        <dbReference type="Proteomes" id="UP000799771"/>
    </source>
</evidence>
<dbReference type="PANTHER" id="PTHR14413:SF16">
    <property type="entry name" value="LARGE RIBOSOMAL SUBUNIT PROTEIN BL17M"/>
    <property type="match status" value="1"/>
</dbReference>
<dbReference type="SUPFAM" id="SSF64263">
    <property type="entry name" value="Prokaryotic ribosomal protein L17"/>
    <property type="match status" value="1"/>
</dbReference>
<keyword evidence="5" id="KW-1185">Reference proteome</keyword>
<evidence type="ECO:0000256" key="2">
    <source>
        <dbReference type="ARBA" id="ARBA00022980"/>
    </source>
</evidence>
<evidence type="ECO:0000313" key="4">
    <source>
        <dbReference type="EMBL" id="KAF2127438.1"/>
    </source>
</evidence>
<dbReference type="EMBL" id="ML977511">
    <property type="protein sequence ID" value="KAF2127438.1"/>
    <property type="molecule type" value="Genomic_DNA"/>
</dbReference>
<dbReference type="GO" id="GO:0003735">
    <property type="term" value="F:structural constituent of ribosome"/>
    <property type="evidence" value="ECO:0007669"/>
    <property type="project" value="InterPro"/>
</dbReference>
<evidence type="ECO:0008006" key="6">
    <source>
        <dbReference type="Google" id="ProtNLM"/>
    </source>
</evidence>
<dbReference type="Proteomes" id="UP000799771">
    <property type="component" value="Unassembled WGS sequence"/>
</dbReference>
<dbReference type="Pfam" id="PF01196">
    <property type="entry name" value="Ribosomal_L17"/>
    <property type="match status" value="1"/>
</dbReference>
<dbReference type="RefSeq" id="XP_033521827.1">
    <property type="nucleotide sequence ID" value="XM_033668594.1"/>
</dbReference>
<dbReference type="Gene3D" id="3.90.1030.10">
    <property type="entry name" value="Ribosomal protein L17"/>
    <property type="match status" value="1"/>
</dbReference>
<dbReference type="GeneID" id="54409026"/>
<dbReference type="InterPro" id="IPR036373">
    <property type="entry name" value="Ribosomal_bL17_sf"/>
</dbReference>
<evidence type="ECO:0000256" key="3">
    <source>
        <dbReference type="ARBA" id="ARBA00023274"/>
    </source>
</evidence>
<evidence type="ECO:0000256" key="1">
    <source>
        <dbReference type="ARBA" id="ARBA00008777"/>
    </source>
</evidence>
<keyword evidence="3" id="KW-0687">Ribonucleoprotein</keyword>
<name>A0A6A6A9B6_9PLEO</name>
<sequence>MVPKLFGPIRERYASRPGGYTRVLRIEPMKEDQAESALLEFVDGPKDMRFALTAKILANREPRQEPSNAEARNINKAIRFREDGVNELRDMIKRMRIEKQDGLDDRALAAPRTVYPTEWLRREMQYKEEVGFYEHPNKTPTWIKEQKVEAKKPTKARITENEITRAEVAKGVAPAPV</sequence>
<organism evidence="4 5">
    <name type="scientific">Dothidotthia symphoricarpi CBS 119687</name>
    <dbReference type="NCBI Taxonomy" id="1392245"/>
    <lineage>
        <taxon>Eukaryota</taxon>
        <taxon>Fungi</taxon>
        <taxon>Dikarya</taxon>
        <taxon>Ascomycota</taxon>
        <taxon>Pezizomycotina</taxon>
        <taxon>Dothideomycetes</taxon>
        <taxon>Pleosporomycetidae</taxon>
        <taxon>Pleosporales</taxon>
        <taxon>Dothidotthiaceae</taxon>
        <taxon>Dothidotthia</taxon>
    </lineage>
</organism>
<dbReference type="GO" id="GO:0006412">
    <property type="term" value="P:translation"/>
    <property type="evidence" value="ECO:0007669"/>
    <property type="project" value="InterPro"/>
</dbReference>
<accession>A0A6A6A9B6</accession>
<dbReference type="GO" id="GO:0005762">
    <property type="term" value="C:mitochondrial large ribosomal subunit"/>
    <property type="evidence" value="ECO:0007669"/>
    <property type="project" value="TreeGrafter"/>
</dbReference>
<reference evidence="4" key="1">
    <citation type="journal article" date="2020" name="Stud. Mycol.">
        <title>101 Dothideomycetes genomes: a test case for predicting lifestyles and emergence of pathogens.</title>
        <authorList>
            <person name="Haridas S."/>
            <person name="Albert R."/>
            <person name="Binder M."/>
            <person name="Bloem J."/>
            <person name="Labutti K."/>
            <person name="Salamov A."/>
            <person name="Andreopoulos B."/>
            <person name="Baker S."/>
            <person name="Barry K."/>
            <person name="Bills G."/>
            <person name="Bluhm B."/>
            <person name="Cannon C."/>
            <person name="Castanera R."/>
            <person name="Culley D."/>
            <person name="Daum C."/>
            <person name="Ezra D."/>
            <person name="Gonzalez J."/>
            <person name="Henrissat B."/>
            <person name="Kuo A."/>
            <person name="Liang C."/>
            <person name="Lipzen A."/>
            <person name="Lutzoni F."/>
            <person name="Magnuson J."/>
            <person name="Mondo S."/>
            <person name="Nolan M."/>
            <person name="Ohm R."/>
            <person name="Pangilinan J."/>
            <person name="Park H.-J."/>
            <person name="Ramirez L."/>
            <person name="Alfaro M."/>
            <person name="Sun H."/>
            <person name="Tritt A."/>
            <person name="Yoshinaga Y."/>
            <person name="Zwiers L.-H."/>
            <person name="Turgeon B."/>
            <person name="Goodwin S."/>
            <person name="Spatafora J."/>
            <person name="Crous P."/>
            <person name="Grigoriev I."/>
        </authorList>
    </citation>
    <scope>NUCLEOTIDE SEQUENCE</scope>
    <source>
        <strain evidence="4">CBS 119687</strain>
    </source>
</reference>
<keyword evidence="2" id="KW-0689">Ribosomal protein</keyword>
<dbReference type="OrthoDB" id="275000at2759"/>
<protein>
    <recommendedName>
        <fullName evidence="6">Ribosomal protein L17</fullName>
    </recommendedName>
</protein>
<dbReference type="PANTHER" id="PTHR14413">
    <property type="entry name" value="RIBOSOMAL PROTEIN L17"/>
    <property type="match status" value="1"/>
</dbReference>
<dbReference type="AlphaFoldDB" id="A0A6A6A9B6"/>
<dbReference type="InterPro" id="IPR000456">
    <property type="entry name" value="Ribosomal_bL17"/>
</dbReference>
<gene>
    <name evidence="4" type="ORF">P153DRAFT_368730</name>
</gene>
<comment type="similarity">
    <text evidence="1">Belongs to the bacterial ribosomal protein bL17 family.</text>
</comment>
<proteinExistence type="inferred from homology"/>